<keyword evidence="2" id="KW-1185">Reference proteome</keyword>
<gene>
    <name evidence="1" type="ORF">FHR36_007176</name>
</gene>
<dbReference type="Proteomes" id="UP001206483">
    <property type="component" value="Unassembled WGS sequence"/>
</dbReference>
<dbReference type="RefSeq" id="WP_253804298.1">
    <property type="nucleotide sequence ID" value="NZ_BAAAUB010000101.1"/>
</dbReference>
<sequence length="342" mass="36782">MVVAIRAARGGVANITGSDLAALRLEDPAAAVAALRTLGWQIDPAALLDSDPAVPVPVSVPDLGRGADHPLPFGKLMRTRVSGWTARTLNAKPVKKLPPAARLAALLHAAHGTAEGLGQVPAGLPGACRAAMADLESKGFIVDVTGDRFRLASQVGHLAGMRPLTEDERAKLPGALTEPQKPVSSRFHIEDHDWNRWKDSITPALRRHVEAVENCSLCSLARDRVAQAFLGPLCPPPRLYPRTMEAYGPWKAAHPDRGPQAAAFTVAFREKHGHGPSFNQLREGLGWELPRGLQVFVVRRLLANQWLISTGQMPWTLRPGPAAEAQGIALPSARGRVQLSHR</sequence>
<dbReference type="EMBL" id="JAMZDX010000008">
    <property type="protein sequence ID" value="MCP2313977.1"/>
    <property type="molecule type" value="Genomic_DNA"/>
</dbReference>
<evidence type="ECO:0000313" key="2">
    <source>
        <dbReference type="Proteomes" id="UP001206483"/>
    </source>
</evidence>
<protein>
    <submittedName>
        <fullName evidence="1">Uncharacterized protein</fullName>
    </submittedName>
</protein>
<name>A0ABT1J951_9ACTN</name>
<accession>A0ABT1J951</accession>
<proteinExistence type="predicted"/>
<evidence type="ECO:0000313" key="1">
    <source>
        <dbReference type="EMBL" id="MCP2313977.1"/>
    </source>
</evidence>
<comment type="caution">
    <text evidence="1">The sequence shown here is derived from an EMBL/GenBank/DDBJ whole genome shotgun (WGS) entry which is preliminary data.</text>
</comment>
<organism evidence="1 2">
    <name type="scientific">Kitasatospora paracochleata</name>
    <dbReference type="NCBI Taxonomy" id="58354"/>
    <lineage>
        <taxon>Bacteria</taxon>
        <taxon>Bacillati</taxon>
        <taxon>Actinomycetota</taxon>
        <taxon>Actinomycetes</taxon>
        <taxon>Kitasatosporales</taxon>
        <taxon>Streptomycetaceae</taxon>
        <taxon>Kitasatospora</taxon>
    </lineage>
</organism>
<reference evidence="1 2" key="1">
    <citation type="submission" date="2022-06" db="EMBL/GenBank/DDBJ databases">
        <title>Sequencing the genomes of 1000 actinobacteria strains.</title>
        <authorList>
            <person name="Klenk H.-P."/>
        </authorList>
    </citation>
    <scope>NUCLEOTIDE SEQUENCE [LARGE SCALE GENOMIC DNA]</scope>
    <source>
        <strain evidence="1 2">DSM 41656</strain>
    </source>
</reference>